<proteinExistence type="predicted"/>
<dbReference type="SUPFAM" id="SSF52402">
    <property type="entry name" value="Adenine nucleotide alpha hydrolases-like"/>
    <property type="match status" value="1"/>
</dbReference>
<reference evidence="3" key="1">
    <citation type="submission" date="2023-03" db="EMBL/GenBank/DDBJ databases">
        <authorList>
            <person name="Julca I."/>
        </authorList>
    </citation>
    <scope>NUCLEOTIDE SEQUENCE</scope>
</reference>
<feature type="region of interest" description="Disordered" evidence="1">
    <location>
        <begin position="1"/>
        <end position="36"/>
    </location>
</feature>
<dbReference type="PRINTS" id="PR01438">
    <property type="entry name" value="UNVRSLSTRESS"/>
</dbReference>
<keyword evidence="4" id="KW-1185">Reference proteome</keyword>
<dbReference type="InterPro" id="IPR006015">
    <property type="entry name" value="Universal_stress_UspA"/>
</dbReference>
<feature type="region of interest" description="Disordered" evidence="1">
    <location>
        <begin position="76"/>
        <end position="99"/>
    </location>
</feature>
<protein>
    <submittedName>
        <fullName evidence="3">OLC1v1033962C2</fullName>
    </submittedName>
</protein>
<accession>A0AAV1CR40</accession>
<dbReference type="PANTHER" id="PTHR31964:SF124">
    <property type="entry name" value="ADENINE NUCLEOTIDE ALPHA HYDROLASES-LIKE SUPERFAMILY PROTEIN"/>
    <property type="match status" value="1"/>
</dbReference>
<dbReference type="CDD" id="cd23659">
    <property type="entry name" value="USP_At3g01520-like"/>
    <property type="match status" value="1"/>
</dbReference>
<feature type="domain" description="UspA" evidence="2">
    <location>
        <begin position="101"/>
        <end position="213"/>
    </location>
</feature>
<sequence length="220" mass="23929">MEATGEREAEGIIKSTGAPAGSEAVGMGQQDQATGNRIRKRQIRAMVAVDDSQESSYALKWTLDKLLNFSDNIDIPSAGTTLPGETTTDPSHRLLGESSSNNRVTLVHVMEPLPHYAYPRGGYVVESATKTQEHNADKILSRAFQLCMEKKVAAEKLVLEGDPKQKICEAADNMRVDVLVVGSRGLGQIKRALLGSVSDYCAHHARCPVLIVKLPKESHH</sequence>
<dbReference type="PANTHER" id="PTHR31964">
    <property type="entry name" value="ADENINE NUCLEOTIDE ALPHA HYDROLASES-LIKE SUPERFAMILY PROTEIN"/>
    <property type="match status" value="1"/>
</dbReference>
<evidence type="ECO:0000313" key="3">
    <source>
        <dbReference type="EMBL" id="CAI9097515.1"/>
    </source>
</evidence>
<dbReference type="InterPro" id="IPR014729">
    <property type="entry name" value="Rossmann-like_a/b/a_fold"/>
</dbReference>
<organism evidence="3 4">
    <name type="scientific">Oldenlandia corymbosa var. corymbosa</name>
    <dbReference type="NCBI Taxonomy" id="529605"/>
    <lineage>
        <taxon>Eukaryota</taxon>
        <taxon>Viridiplantae</taxon>
        <taxon>Streptophyta</taxon>
        <taxon>Embryophyta</taxon>
        <taxon>Tracheophyta</taxon>
        <taxon>Spermatophyta</taxon>
        <taxon>Magnoliopsida</taxon>
        <taxon>eudicotyledons</taxon>
        <taxon>Gunneridae</taxon>
        <taxon>Pentapetalae</taxon>
        <taxon>asterids</taxon>
        <taxon>lamiids</taxon>
        <taxon>Gentianales</taxon>
        <taxon>Rubiaceae</taxon>
        <taxon>Rubioideae</taxon>
        <taxon>Spermacoceae</taxon>
        <taxon>Hedyotis-Oldenlandia complex</taxon>
        <taxon>Oldenlandia</taxon>
    </lineage>
</organism>
<evidence type="ECO:0000256" key="1">
    <source>
        <dbReference type="SAM" id="MobiDB-lite"/>
    </source>
</evidence>
<feature type="compositionally biased region" description="Basic and acidic residues" evidence="1">
    <location>
        <begin position="1"/>
        <end position="11"/>
    </location>
</feature>
<evidence type="ECO:0000259" key="2">
    <source>
        <dbReference type="Pfam" id="PF00582"/>
    </source>
</evidence>
<dbReference type="AlphaFoldDB" id="A0AAV1CR40"/>
<dbReference type="Pfam" id="PF00582">
    <property type="entry name" value="Usp"/>
    <property type="match status" value="1"/>
</dbReference>
<dbReference type="Proteomes" id="UP001161247">
    <property type="component" value="Chromosome 3"/>
</dbReference>
<dbReference type="EMBL" id="OX459120">
    <property type="protein sequence ID" value="CAI9097515.1"/>
    <property type="molecule type" value="Genomic_DNA"/>
</dbReference>
<feature type="compositionally biased region" description="Polar residues" evidence="1">
    <location>
        <begin position="78"/>
        <end position="89"/>
    </location>
</feature>
<name>A0AAV1CR40_OLDCO</name>
<dbReference type="InterPro" id="IPR006016">
    <property type="entry name" value="UspA"/>
</dbReference>
<dbReference type="Gene3D" id="3.40.50.620">
    <property type="entry name" value="HUPs"/>
    <property type="match status" value="1"/>
</dbReference>
<evidence type="ECO:0000313" key="4">
    <source>
        <dbReference type="Proteomes" id="UP001161247"/>
    </source>
</evidence>
<gene>
    <name evidence="3" type="ORF">OLC1_LOCUS7981</name>
</gene>